<keyword evidence="5" id="KW-1185">Reference proteome</keyword>
<organism evidence="4 5">
    <name type="scientific">Xylona heveae (strain CBS 132557 / TC161)</name>
    <dbReference type="NCBI Taxonomy" id="1328760"/>
    <lineage>
        <taxon>Eukaryota</taxon>
        <taxon>Fungi</taxon>
        <taxon>Dikarya</taxon>
        <taxon>Ascomycota</taxon>
        <taxon>Pezizomycotina</taxon>
        <taxon>Xylonomycetes</taxon>
        <taxon>Xylonales</taxon>
        <taxon>Xylonaceae</taxon>
        <taxon>Xylona</taxon>
    </lineage>
</organism>
<evidence type="ECO:0000313" key="5">
    <source>
        <dbReference type="Proteomes" id="UP000076632"/>
    </source>
</evidence>
<feature type="coiled-coil region" evidence="2">
    <location>
        <begin position="108"/>
        <end position="135"/>
    </location>
</feature>
<gene>
    <name evidence="4" type="ORF">L228DRAFT_250007</name>
</gene>
<dbReference type="EMBL" id="KV407463">
    <property type="protein sequence ID" value="KZF20330.1"/>
    <property type="molecule type" value="Genomic_DNA"/>
</dbReference>
<dbReference type="PROSITE" id="PS50297">
    <property type="entry name" value="ANK_REP_REGION"/>
    <property type="match status" value="1"/>
</dbReference>
<sequence>MDAGFGAIGVVSLALQLIESIDKIQKFIKSLKKAPEHIRSISGSLEDISDVLDAIREDQLVYEGNKSIKKALLRCEKCINDIRTIIETLEPGFSSTHRISRVWTAIQTSRADEDIQKIERRLEAAKTTLGLAQNSSLKSLMIVQHQEVLKRISPTDSLKARDATTKDIIVSSHGSEQGHLQDFRNEIDRISSSWAPSVMGNQFKKRLMAVVEQTVEKCYGKDIGAESSVVEIYPNGCQSQVDDIEIRRKKQRTIKQRTYTETHTMFGRFECETVGYTQSKRRVAEHQTDTEEDSGLSTSHTTRFRFVPSAWLKFFRMSCVIELKLSKLDITGWTSTVKAWNLVSSDSEIFHLCREGDVKGIQTLFSKGLASPFDVDQNGFTPLHISAFHYKQKATRFLLQEGADWTATTNRKYSWATPFAHALDPFLPHQIADCTRSTPRVRLSILNELISFSDGLEESLTTSPLSRFVLQAYCGMVLAALKDLHPRLDTSLAWLMKSIKHIEGVGHIYISQALAECLAFALYHEGARCDALGALELCDTLTVQQFVLQWISGYDPSWVNYEETVTENVKIRPEIIRKLIRKCGDLHFTYNQVISSGPCCGNTILALALSKRIYFDRFKLLLVRSGISIENFVRDAIPSLGQGWTEQALLSVFSDEDLTEGHNKCDACVPRRFGLDLRNFHYISRLERHKNGVRIDDCFSTATEMKQRLRIDTEDFLARKNLSWLYWYHQVREIFVTIDPNTVACMCFMRKTVYAMDSGTLRAMIRDTIIYEKTGYSFLSPPGSPKLIPIVKLCHPNDDKTFFDDEESSPFLLDIDIYQPSTGSLFTLLFEIVIRCLLSFK</sequence>
<name>A0A165AE61_XYLHT</name>
<dbReference type="OrthoDB" id="3200163at2759"/>
<feature type="repeat" description="ANK" evidence="1">
    <location>
        <begin position="378"/>
        <end position="410"/>
    </location>
</feature>
<dbReference type="GeneID" id="28898356"/>
<keyword evidence="2" id="KW-0175">Coiled coil</keyword>
<evidence type="ECO:0000313" key="4">
    <source>
        <dbReference type="EMBL" id="KZF20330.1"/>
    </source>
</evidence>
<dbReference type="STRING" id="1328760.A0A165AE61"/>
<dbReference type="Proteomes" id="UP000076632">
    <property type="component" value="Unassembled WGS sequence"/>
</dbReference>
<dbReference type="AlphaFoldDB" id="A0A165AE61"/>
<evidence type="ECO:0000259" key="3">
    <source>
        <dbReference type="Pfam" id="PF17111"/>
    </source>
</evidence>
<reference evidence="4 5" key="1">
    <citation type="journal article" date="2016" name="Fungal Biol.">
        <title>The genome of Xylona heveae provides a window into fungal endophytism.</title>
        <authorList>
            <person name="Gazis R."/>
            <person name="Kuo A."/>
            <person name="Riley R."/>
            <person name="LaButti K."/>
            <person name="Lipzen A."/>
            <person name="Lin J."/>
            <person name="Amirebrahimi M."/>
            <person name="Hesse C.N."/>
            <person name="Spatafora J.W."/>
            <person name="Henrissat B."/>
            <person name="Hainaut M."/>
            <person name="Grigoriev I.V."/>
            <person name="Hibbett D.S."/>
        </authorList>
    </citation>
    <scope>NUCLEOTIDE SEQUENCE [LARGE SCALE GENOMIC DNA]</scope>
    <source>
        <strain evidence="4 5">TC161</strain>
    </source>
</reference>
<accession>A0A165AE61</accession>
<dbReference type="Gene3D" id="1.25.40.20">
    <property type="entry name" value="Ankyrin repeat-containing domain"/>
    <property type="match status" value="1"/>
</dbReference>
<dbReference type="RefSeq" id="XP_018185885.1">
    <property type="nucleotide sequence ID" value="XM_018333219.1"/>
</dbReference>
<protein>
    <recommendedName>
        <fullName evidence="3">Azaphilone pigments biosynthesis cluster protein L N-terminal domain-containing protein</fullName>
    </recommendedName>
</protein>
<dbReference type="Pfam" id="PF00023">
    <property type="entry name" value="Ank"/>
    <property type="match status" value="1"/>
</dbReference>
<evidence type="ECO:0000256" key="1">
    <source>
        <dbReference type="PROSITE-ProRule" id="PRU00023"/>
    </source>
</evidence>
<dbReference type="InParanoid" id="A0A165AE61"/>
<dbReference type="InterPro" id="IPR002110">
    <property type="entry name" value="Ankyrin_rpt"/>
</dbReference>
<dbReference type="PROSITE" id="PS50088">
    <property type="entry name" value="ANK_REPEAT"/>
    <property type="match status" value="1"/>
</dbReference>
<dbReference type="Pfam" id="PF17111">
    <property type="entry name" value="PigL_N"/>
    <property type="match status" value="1"/>
</dbReference>
<dbReference type="SUPFAM" id="SSF48403">
    <property type="entry name" value="Ankyrin repeat"/>
    <property type="match status" value="1"/>
</dbReference>
<keyword evidence="1" id="KW-0040">ANK repeat</keyword>
<feature type="domain" description="Azaphilone pigments biosynthesis cluster protein L N-terminal" evidence="3">
    <location>
        <begin position="7"/>
        <end position="132"/>
    </location>
</feature>
<evidence type="ECO:0000256" key="2">
    <source>
        <dbReference type="SAM" id="Coils"/>
    </source>
</evidence>
<dbReference type="InterPro" id="IPR031348">
    <property type="entry name" value="PigL_N"/>
</dbReference>
<proteinExistence type="predicted"/>
<dbReference type="InterPro" id="IPR036770">
    <property type="entry name" value="Ankyrin_rpt-contain_sf"/>
</dbReference>